<feature type="domain" description="HTH cro/C1-type" evidence="1">
    <location>
        <begin position="4"/>
        <end position="38"/>
    </location>
</feature>
<dbReference type="InterPro" id="IPR001387">
    <property type="entry name" value="Cro/C1-type_HTH"/>
</dbReference>
<evidence type="ECO:0000313" key="2">
    <source>
        <dbReference type="EMBL" id="GIQ69295.1"/>
    </source>
</evidence>
<name>A0A8J4H450_9BACL</name>
<evidence type="ECO:0000313" key="3">
    <source>
        <dbReference type="Proteomes" id="UP000677918"/>
    </source>
</evidence>
<sequence length="92" mass="10928">MFQLSESAIGMYERNQREPSLELVKQFADFFQVTTGYLLDHEEPAPGVRELPTLYPLPENFHMLLTEGRRIPLSEDEALFLRERLNEYRLRK</sequence>
<reference evidence="2" key="1">
    <citation type="submission" date="2021-04" db="EMBL/GenBank/DDBJ databases">
        <title>Draft genome sequence of Xylanibacillus composti strain K13.</title>
        <authorList>
            <person name="Uke A."/>
            <person name="Chhe C."/>
            <person name="Baramee S."/>
            <person name="Kosugi A."/>
        </authorList>
    </citation>
    <scope>NUCLEOTIDE SEQUENCE</scope>
    <source>
        <strain evidence="2">K13</strain>
    </source>
</reference>
<comment type="caution">
    <text evidence="2">The sequence shown here is derived from an EMBL/GenBank/DDBJ whole genome shotgun (WGS) entry which is preliminary data.</text>
</comment>
<dbReference type="SUPFAM" id="SSF47413">
    <property type="entry name" value="lambda repressor-like DNA-binding domains"/>
    <property type="match status" value="1"/>
</dbReference>
<keyword evidence="3" id="KW-1185">Reference proteome</keyword>
<dbReference type="PROSITE" id="PS50943">
    <property type="entry name" value="HTH_CROC1"/>
    <property type="match status" value="1"/>
</dbReference>
<dbReference type="GO" id="GO:0003677">
    <property type="term" value="F:DNA binding"/>
    <property type="evidence" value="ECO:0007669"/>
    <property type="project" value="InterPro"/>
</dbReference>
<evidence type="ECO:0000259" key="1">
    <source>
        <dbReference type="PROSITE" id="PS50943"/>
    </source>
</evidence>
<organism evidence="2 3">
    <name type="scientific">Xylanibacillus composti</name>
    <dbReference type="NCBI Taxonomy" id="1572762"/>
    <lineage>
        <taxon>Bacteria</taxon>
        <taxon>Bacillati</taxon>
        <taxon>Bacillota</taxon>
        <taxon>Bacilli</taxon>
        <taxon>Bacillales</taxon>
        <taxon>Paenibacillaceae</taxon>
        <taxon>Xylanibacillus</taxon>
    </lineage>
</organism>
<protein>
    <recommendedName>
        <fullName evidence="1">HTH cro/C1-type domain-containing protein</fullName>
    </recommendedName>
</protein>
<dbReference type="EMBL" id="BOVK01000026">
    <property type="protein sequence ID" value="GIQ69295.1"/>
    <property type="molecule type" value="Genomic_DNA"/>
</dbReference>
<dbReference type="Gene3D" id="1.10.260.40">
    <property type="entry name" value="lambda repressor-like DNA-binding domains"/>
    <property type="match status" value="1"/>
</dbReference>
<dbReference type="Pfam" id="PF01381">
    <property type="entry name" value="HTH_3"/>
    <property type="match status" value="1"/>
</dbReference>
<dbReference type="Proteomes" id="UP000677918">
    <property type="component" value="Unassembled WGS sequence"/>
</dbReference>
<dbReference type="CDD" id="cd00093">
    <property type="entry name" value="HTH_XRE"/>
    <property type="match status" value="1"/>
</dbReference>
<dbReference type="AlphaFoldDB" id="A0A8J4H450"/>
<proteinExistence type="predicted"/>
<dbReference type="InterPro" id="IPR010982">
    <property type="entry name" value="Lambda_DNA-bd_dom_sf"/>
</dbReference>
<gene>
    <name evidence="2" type="ORF">XYCOK13_21190</name>
</gene>
<accession>A0A8J4H450</accession>